<evidence type="ECO:0000256" key="1">
    <source>
        <dbReference type="SAM" id="MobiDB-lite"/>
    </source>
</evidence>
<feature type="compositionally biased region" description="Polar residues" evidence="1">
    <location>
        <begin position="240"/>
        <end position="253"/>
    </location>
</feature>
<comment type="caution">
    <text evidence="2">The sequence shown here is derived from an EMBL/GenBank/DDBJ whole genome shotgun (WGS) entry which is preliminary data.</text>
</comment>
<feature type="compositionally biased region" description="Low complexity" evidence="1">
    <location>
        <begin position="500"/>
        <end position="513"/>
    </location>
</feature>
<organism evidence="2 3">
    <name type="scientific">Curvularia kusanoi</name>
    <name type="common">Cochliobolus kusanoi</name>
    <dbReference type="NCBI Taxonomy" id="90978"/>
    <lineage>
        <taxon>Eukaryota</taxon>
        <taxon>Fungi</taxon>
        <taxon>Dikarya</taxon>
        <taxon>Ascomycota</taxon>
        <taxon>Pezizomycotina</taxon>
        <taxon>Dothideomycetes</taxon>
        <taxon>Pleosporomycetidae</taxon>
        <taxon>Pleosporales</taxon>
        <taxon>Pleosporineae</taxon>
        <taxon>Pleosporaceae</taxon>
        <taxon>Curvularia</taxon>
    </lineage>
</organism>
<proteinExistence type="predicted"/>
<feature type="compositionally biased region" description="Low complexity" evidence="1">
    <location>
        <begin position="307"/>
        <end position="317"/>
    </location>
</feature>
<feature type="compositionally biased region" description="Acidic residues" evidence="1">
    <location>
        <begin position="958"/>
        <end position="976"/>
    </location>
</feature>
<feature type="compositionally biased region" description="Polar residues" evidence="1">
    <location>
        <begin position="401"/>
        <end position="417"/>
    </location>
</feature>
<feature type="compositionally biased region" description="Low complexity" evidence="1">
    <location>
        <begin position="1069"/>
        <end position="1078"/>
    </location>
</feature>
<feature type="compositionally biased region" description="Low complexity" evidence="1">
    <location>
        <begin position="898"/>
        <end position="916"/>
    </location>
</feature>
<evidence type="ECO:0008006" key="4">
    <source>
        <dbReference type="Google" id="ProtNLM"/>
    </source>
</evidence>
<accession>A0A9P4WDI0</accession>
<evidence type="ECO:0000313" key="2">
    <source>
        <dbReference type="EMBL" id="KAF3005828.1"/>
    </source>
</evidence>
<name>A0A9P4WDI0_CURKU</name>
<feature type="compositionally biased region" description="Polar residues" evidence="1">
    <location>
        <begin position="984"/>
        <end position="993"/>
    </location>
</feature>
<feature type="region of interest" description="Disordered" evidence="1">
    <location>
        <begin position="128"/>
        <end position="778"/>
    </location>
</feature>
<feature type="region of interest" description="Disordered" evidence="1">
    <location>
        <begin position="795"/>
        <end position="840"/>
    </location>
</feature>
<reference evidence="2" key="1">
    <citation type="submission" date="2019-04" db="EMBL/GenBank/DDBJ databases">
        <title>Sequencing of skin fungus with MAO and IRED activity.</title>
        <authorList>
            <person name="Marsaioli A.J."/>
            <person name="Bonatto J.M.C."/>
            <person name="Reis Junior O."/>
        </authorList>
    </citation>
    <scope>NUCLEOTIDE SEQUENCE</scope>
    <source>
        <strain evidence="2">30M1</strain>
    </source>
</reference>
<evidence type="ECO:0000313" key="3">
    <source>
        <dbReference type="Proteomes" id="UP000801428"/>
    </source>
</evidence>
<feature type="compositionally biased region" description="Basic and acidic residues" evidence="1">
    <location>
        <begin position="133"/>
        <end position="145"/>
    </location>
</feature>
<dbReference type="Proteomes" id="UP000801428">
    <property type="component" value="Unassembled WGS sequence"/>
</dbReference>
<feature type="region of interest" description="Disordered" evidence="1">
    <location>
        <begin position="852"/>
        <end position="1120"/>
    </location>
</feature>
<feature type="compositionally biased region" description="Basic and acidic residues" evidence="1">
    <location>
        <begin position="333"/>
        <end position="344"/>
    </location>
</feature>
<gene>
    <name evidence="2" type="ORF">E8E13_008340</name>
</gene>
<feature type="compositionally biased region" description="Polar residues" evidence="1">
    <location>
        <begin position="514"/>
        <end position="525"/>
    </location>
</feature>
<feature type="compositionally biased region" description="Low complexity" evidence="1">
    <location>
        <begin position="1034"/>
        <end position="1050"/>
    </location>
</feature>
<protein>
    <recommendedName>
        <fullName evidence="4">Nucleolar protein Dnt1-like N-terminal domain-containing protein</fullName>
    </recommendedName>
</protein>
<feature type="compositionally biased region" description="Polar residues" evidence="1">
    <location>
        <begin position="649"/>
        <end position="661"/>
    </location>
</feature>
<dbReference type="AlphaFoldDB" id="A0A9P4WDI0"/>
<feature type="compositionally biased region" description="Polar residues" evidence="1">
    <location>
        <begin position="750"/>
        <end position="761"/>
    </location>
</feature>
<sequence length="1120" mass="119390">MAAPASSTRMRLTVVVEALAEENAHGEYRDMALAAFKERRFAMPVQLDHTFEMVWADIEQRYKTNYLAPHQAAAFSIKKLQDAYECDLDMTDTVGAIFEGEPDRKMHMIRVIPHFIFRETSVVPGSMLRPQKRLGDDMDSPEHSDNANVNGNKRRRVESLQRQNGYEARISSPNRPIPSTEALPASTAATAAVMDTDAHSVRSRSSLSFVETSRKETGQDPFGANHVKQESPELAEPLRSSYTGPREQSQTAPQPLEDNVPAAEDGAAEHAGTAPSEHTSVPQRDSHEAAIHQSPISSDEGAPEQESAAVVAPARTTRTSRDVYRVPSLSPEFMHKKASPDKPGKTYGRSPHTGADLLNMARRLGRTNKEADTTQFDSPASVSRRAQAFQRVQPDEIEPTPQENASSGQNQALQATTNDGNNDGDEDDLTASFLEEASAATPSNTQVSAPRKSSKPIKPGSLKKPSRASLTNTPMGTKRGAKSKFAATPVSIGSADKIGTKSTATTPASAASSNVGTTPDGQSISRLERLQLILSQGTPAGQGNKSSPARSIGHKSRIRNSRSSPEVRIPGTTKNAPGTLNTESATESINTHQATRQTVATEGSDTSPLQRAKHLGSVAKATSRAVDEGETALPQTFKKPARTIRVSPAQLSSTKKASATPTAGLPRRSEVPLPLNVRHLRRSSSLQSSPLVKGITGATDAASSAPPKPHAKPEEALQSNATTLEDSAVQPIEQSSSKDPINDAIIISSAEPSSTDYSSSDEGGGINGPSPGTNAVNNKDVSLNESAATFTEEQLANDTTDQLKPSHSQGEPNSTLIIPNTQEKPPSGQNSDHSLPWNSASWNFGNIDKITRQDGQLEQEPDRKEHPLAATNTALAPEGEGFADQEVYSTAIEDNVSKSRSSSVADSTRSSPAVSRRPARFLSHSPTPDTSESEDDSDEASAAAVRATSTQTNGKDESDSESDSSTDSSDDEDVEMTEFPPASTVKNNTASDPPSSPPLNGLTGSTPTVPATSQAVSSQMKPPVQRTPVPPPTQQSSQAPRSSQSVSAQAADRRRYTGFRSLREQLADTKTAQAATQKKVFDPRTMSLGKLTKGKPFTSLEENDESSDDESSSSSSSDSD</sequence>
<dbReference type="EMBL" id="SWKU01000006">
    <property type="protein sequence ID" value="KAF3005828.1"/>
    <property type="molecule type" value="Genomic_DNA"/>
</dbReference>
<keyword evidence="3" id="KW-1185">Reference proteome</keyword>
<feature type="compositionally biased region" description="Polar residues" evidence="1">
    <location>
        <begin position="1002"/>
        <end position="1020"/>
    </location>
</feature>
<feature type="compositionally biased region" description="Polar residues" evidence="1">
    <location>
        <begin position="533"/>
        <end position="549"/>
    </location>
</feature>
<dbReference type="OrthoDB" id="6365676at2759"/>
<feature type="compositionally biased region" description="Low complexity" evidence="1">
    <location>
        <begin position="180"/>
        <end position="195"/>
    </location>
</feature>
<feature type="compositionally biased region" description="Acidic residues" evidence="1">
    <location>
        <begin position="1101"/>
        <end position="1111"/>
    </location>
</feature>
<feature type="compositionally biased region" description="Basic and acidic residues" evidence="1">
    <location>
        <begin position="1051"/>
        <end position="1067"/>
    </location>
</feature>
<feature type="compositionally biased region" description="Polar residues" evidence="1">
    <location>
        <begin position="572"/>
        <end position="609"/>
    </location>
</feature>